<keyword evidence="4 5" id="KW-0472">Membrane</keyword>
<reference evidence="7 8" key="1">
    <citation type="submission" date="2020-06" db="EMBL/GenBank/DDBJ databases">
        <title>Description of novel acetic acid bacteria.</title>
        <authorList>
            <person name="Sombolestani A."/>
        </authorList>
    </citation>
    <scope>NUCLEOTIDE SEQUENCE [LARGE SCALE GENOMIC DNA]</scope>
    <source>
        <strain evidence="7 8">LMG 25</strain>
    </source>
</reference>
<dbReference type="Gene3D" id="1.20.1250.20">
    <property type="entry name" value="MFS general substrate transporter like domains"/>
    <property type="match status" value="1"/>
</dbReference>
<protein>
    <submittedName>
        <fullName evidence="7">MFS transporter</fullName>
    </submittedName>
</protein>
<keyword evidence="2 5" id="KW-0812">Transmembrane</keyword>
<keyword evidence="3 5" id="KW-1133">Transmembrane helix</keyword>
<proteinExistence type="predicted"/>
<feature type="transmembrane region" description="Helical" evidence="5">
    <location>
        <begin position="99"/>
        <end position="125"/>
    </location>
</feature>
<dbReference type="RefSeq" id="WP_176644101.1">
    <property type="nucleotide sequence ID" value="NZ_JABXXS010000083.1"/>
</dbReference>
<evidence type="ECO:0000256" key="1">
    <source>
        <dbReference type="ARBA" id="ARBA00004141"/>
    </source>
</evidence>
<dbReference type="Pfam" id="PF07690">
    <property type="entry name" value="MFS_1"/>
    <property type="match status" value="1"/>
</dbReference>
<dbReference type="Proteomes" id="UP000522590">
    <property type="component" value="Unassembled WGS sequence"/>
</dbReference>
<evidence type="ECO:0000256" key="5">
    <source>
        <dbReference type="SAM" id="Phobius"/>
    </source>
</evidence>
<dbReference type="PROSITE" id="PS50850">
    <property type="entry name" value="MFS"/>
    <property type="match status" value="1"/>
</dbReference>
<feature type="transmembrane region" description="Helical" evidence="5">
    <location>
        <begin position="43"/>
        <end position="61"/>
    </location>
</feature>
<gene>
    <name evidence="7" type="ORF">HUK81_17135</name>
</gene>
<evidence type="ECO:0000256" key="3">
    <source>
        <dbReference type="ARBA" id="ARBA00022989"/>
    </source>
</evidence>
<dbReference type="InterPro" id="IPR050382">
    <property type="entry name" value="MFS_Na/Anion_cotransporter"/>
</dbReference>
<feature type="transmembrane region" description="Helical" evidence="5">
    <location>
        <begin position="137"/>
        <end position="161"/>
    </location>
</feature>
<dbReference type="EMBL" id="JABXXS010000083">
    <property type="protein sequence ID" value="NVN38601.1"/>
    <property type="molecule type" value="Genomic_DNA"/>
</dbReference>
<dbReference type="PANTHER" id="PTHR11662:SF399">
    <property type="entry name" value="FI19708P1-RELATED"/>
    <property type="match status" value="1"/>
</dbReference>
<organism evidence="7 8">
    <name type="scientific">Komagataeibacter swingsii</name>
    <dbReference type="NCBI Taxonomy" id="215220"/>
    <lineage>
        <taxon>Bacteria</taxon>
        <taxon>Pseudomonadati</taxon>
        <taxon>Pseudomonadota</taxon>
        <taxon>Alphaproteobacteria</taxon>
        <taxon>Acetobacterales</taxon>
        <taxon>Acetobacteraceae</taxon>
        <taxon>Komagataeibacter</taxon>
    </lineage>
</organism>
<dbReference type="InterPro" id="IPR011701">
    <property type="entry name" value="MFS"/>
</dbReference>
<evidence type="ECO:0000256" key="4">
    <source>
        <dbReference type="ARBA" id="ARBA00023136"/>
    </source>
</evidence>
<evidence type="ECO:0000313" key="8">
    <source>
        <dbReference type="Proteomes" id="UP000522590"/>
    </source>
</evidence>
<dbReference type="InterPro" id="IPR020846">
    <property type="entry name" value="MFS_dom"/>
</dbReference>
<feature type="transmembrane region" description="Helical" evidence="5">
    <location>
        <begin position="73"/>
        <end position="93"/>
    </location>
</feature>
<evidence type="ECO:0000256" key="2">
    <source>
        <dbReference type="ARBA" id="ARBA00022692"/>
    </source>
</evidence>
<accession>A0A850PC96</accession>
<dbReference type="PANTHER" id="PTHR11662">
    <property type="entry name" value="SOLUTE CARRIER FAMILY 17"/>
    <property type="match status" value="1"/>
</dbReference>
<comment type="caution">
    <text evidence="7">The sequence shown here is derived from an EMBL/GenBank/DDBJ whole genome shotgun (WGS) entry which is preliminary data.</text>
</comment>
<dbReference type="InterPro" id="IPR036259">
    <property type="entry name" value="MFS_trans_sf"/>
</dbReference>
<dbReference type="GO" id="GO:0022857">
    <property type="term" value="F:transmembrane transporter activity"/>
    <property type="evidence" value="ECO:0007669"/>
    <property type="project" value="InterPro"/>
</dbReference>
<feature type="domain" description="Major facilitator superfamily (MFS) profile" evidence="6">
    <location>
        <begin position="12"/>
        <end position="169"/>
    </location>
</feature>
<name>A0A850PC96_9PROT</name>
<evidence type="ECO:0000259" key="6">
    <source>
        <dbReference type="PROSITE" id="PS50850"/>
    </source>
</evidence>
<evidence type="ECO:0000313" key="7">
    <source>
        <dbReference type="EMBL" id="NVN38601.1"/>
    </source>
</evidence>
<dbReference type="AlphaFoldDB" id="A0A850PC96"/>
<sequence length="169" mass="18799">MIDSNRFRRNIVFFMLVCAGCISYVDRTALAIANVNIIDDFKISYSNLGIVLSSFAWVYMLSQIPAGLLADKFGSRWILFYSFLMWSLAQFISGISSNIWYILLGRCILGFGEAPIFLAGTRVIARLFHEDERAVPIGLFNSSASLGQIIAPALLSIIVLIPTVDCYNP</sequence>
<dbReference type="SUPFAM" id="SSF103473">
    <property type="entry name" value="MFS general substrate transporter"/>
    <property type="match status" value="1"/>
</dbReference>
<comment type="subcellular location">
    <subcellularLocation>
        <location evidence="1">Membrane</location>
        <topology evidence="1">Multi-pass membrane protein</topology>
    </subcellularLocation>
</comment>
<dbReference type="GO" id="GO:0016020">
    <property type="term" value="C:membrane"/>
    <property type="evidence" value="ECO:0007669"/>
    <property type="project" value="UniProtKB-SubCell"/>
</dbReference>